<feature type="compositionally biased region" description="Polar residues" evidence="1">
    <location>
        <begin position="356"/>
        <end position="392"/>
    </location>
</feature>
<feature type="compositionally biased region" description="Low complexity" evidence="1">
    <location>
        <begin position="20"/>
        <end position="33"/>
    </location>
</feature>
<comment type="caution">
    <text evidence="2">The sequence shown here is derived from an EMBL/GenBank/DDBJ whole genome shotgun (WGS) entry which is preliminary data.</text>
</comment>
<evidence type="ECO:0000313" key="3">
    <source>
        <dbReference type="Proteomes" id="UP000658997"/>
    </source>
</evidence>
<name>A0A8H8QPG9_9BASI</name>
<feature type="compositionally biased region" description="Low complexity" evidence="1">
    <location>
        <begin position="101"/>
        <end position="114"/>
    </location>
</feature>
<feature type="compositionally biased region" description="Polar residues" evidence="1">
    <location>
        <begin position="34"/>
        <end position="47"/>
    </location>
</feature>
<accession>A0A8H8QPG9</accession>
<evidence type="ECO:0000256" key="1">
    <source>
        <dbReference type="SAM" id="MobiDB-lite"/>
    </source>
</evidence>
<protein>
    <recommendedName>
        <fullName evidence="4">VID24-required for vacuolar import and degradation of Fbp1p</fullName>
    </recommendedName>
</protein>
<feature type="region of interest" description="Disordered" evidence="1">
    <location>
        <begin position="192"/>
        <end position="237"/>
    </location>
</feature>
<dbReference type="Pfam" id="PF09783">
    <property type="entry name" value="Vac_ImportDeg"/>
    <property type="match status" value="1"/>
</dbReference>
<feature type="compositionally biased region" description="Pro residues" evidence="1">
    <location>
        <begin position="85"/>
        <end position="100"/>
    </location>
</feature>
<dbReference type="PANTHER" id="PTHR15898">
    <property type="entry name" value="BIFUNCTIONAL APOPTOSIS REGULATOR"/>
    <property type="match status" value="1"/>
</dbReference>
<evidence type="ECO:0008006" key="4">
    <source>
        <dbReference type="Google" id="ProtNLM"/>
    </source>
</evidence>
<feature type="compositionally biased region" description="Low complexity" evidence="1">
    <location>
        <begin position="216"/>
        <end position="232"/>
    </location>
</feature>
<dbReference type="InterPro" id="IPR018618">
    <property type="entry name" value="GID4/10-like"/>
</dbReference>
<feature type="compositionally biased region" description="Polar residues" evidence="1">
    <location>
        <begin position="195"/>
        <end position="205"/>
    </location>
</feature>
<feature type="compositionally biased region" description="Low complexity" evidence="1">
    <location>
        <begin position="717"/>
        <end position="730"/>
    </location>
</feature>
<dbReference type="AlphaFoldDB" id="A0A8H8QPG9"/>
<dbReference type="EMBL" id="ULHB01000096">
    <property type="protein sequence ID" value="SYW81426.1"/>
    <property type="molecule type" value="Genomic_DNA"/>
</dbReference>
<evidence type="ECO:0000313" key="2">
    <source>
        <dbReference type="EMBL" id="SYW81426.1"/>
    </source>
</evidence>
<feature type="region of interest" description="Disordered" evidence="1">
    <location>
        <begin position="1"/>
        <end position="114"/>
    </location>
</feature>
<proteinExistence type="predicted"/>
<feature type="compositionally biased region" description="Low complexity" evidence="1">
    <location>
        <begin position="306"/>
        <end position="351"/>
    </location>
</feature>
<dbReference type="Proteomes" id="UP000658997">
    <property type="component" value="Unassembled WGS sequence"/>
</dbReference>
<organism evidence="2 3">
    <name type="scientific">Ustilago bromivora</name>
    <dbReference type="NCBI Taxonomy" id="307758"/>
    <lineage>
        <taxon>Eukaryota</taxon>
        <taxon>Fungi</taxon>
        <taxon>Dikarya</taxon>
        <taxon>Basidiomycota</taxon>
        <taxon>Ustilaginomycotina</taxon>
        <taxon>Ustilaginomycetes</taxon>
        <taxon>Ustilaginales</taxon>
        <taxon>Ustilaginaceae</taxon>
        <taxon>Ustilago</taxon>
    </lineage>
</organism>
<dbReference type="GO" id="GO:0043161">
    <property type="term" value="P:proteasome-mediated ubiquitin-dependent protein catabolic process"/>
    <property type="evidence" value="ECO:0007669"/>
    <property type="project" value="TreeGrafter"/>
</dbReference>
<feature type="compositionally biased region" description="Basic residues" evidence="1">
    <location>
        <begin position="394"/>
        <end position="405"/>
    </location>
</feature>
<gene>
    <name evidence="2" type="ORF">UBRO2_04296</name>
</gene>
<feature type="region of interest" description="Disordered" evidence="1">
    <location>
        <begin position="865"/>
        <end position="884"/>
    </location>
</feature>
<dbReference type="GO" id="GO:0061630">
    <property type="term" value="F:ubiquitin protein ligase activity"/>
    <property type="evidence" value="ECO:0007669"/>
    <property type="project" value="TreeGrafter"/>
</dbReference>
<reference evidence="2" key="1">
    <citation type="submission" date="2018-08" db="EMBL/GenBank/DDBJ databases">
        <authorList>
            <person name="Guldener U."/>
        </authorList>
    </citation>
    <scope>NUCLEOTIDE SEQUENCE</scope>
    <source>
        <strain evidence="2">UB2</strain>
    </source>
</reference>
<keyword evidence="3" id="KW-1185">Reference proteome</keyword>
<feature type="region of interest" description="Disordered" evidence="1">
    <location>
        <begin position="250"/>
        <end position="438"/>
    </location>
</feature>
<feature type="compositionally biased region" description="Polar residues" evidence="1">
    <location>
        <begin position="731"/>
        <end position="741"/>
    </location>
</feature>
<dbReference type="GO" id="GO:0005634">
    <property type="term" value="C:nucleus"/>
    <property type="evidence" value="ECO:0007669"/>
    <property type="project" value="TreeGrafter"/>
</dbReference>
<feature type="region of interest" description="Disordered" evidence="1">
    <location>
        <begin position="710"/>
        <end position="741"/>
    </location>
</feature>
<sequence>MTPAPSFTMPSASTPAPAGADPSASLSAANAASDQHQLASAQPSASTHRLDNAPAEMGGGGTSTRSEPMPAQPKHCARCNQLLDPLPPSHDPQPGLPRTPPSASMPAPSPSSYAFAPDSLRSQHRLQPGESLTSVIHVAAAVALSRHLDADETIPTDADGHAICTQCAAQLAEPSSTNQAAVTTSAQLAPALAASHTNDTQQSRSAPVGANPLHGAQAEASSASSANSAPHSQTTTPQAQLTISVDNMGAGGDAALAPSADDVHMHGPSAFPPLERAPLSPNGTSRSRSRSRIRFADGTLDQHTDGNAAASSSNSLGRSGSFSRSLSYHESVSSSSAPVVVSFPPSNSTSPISEAVPSTGTYTSAPSLAQTRLRSSSNIHSTGTQGSISLQGAKQRRPSSARRLSRTGSSSGPTTLPFAAVGATSKDDDPYGPGAVTRPRLSLLPTQVIADEIYNSARETRPPSLISSSTSTSLAAASAQHAAGIDPARAVKYHVDPLSFSHTNPVFDKTQTQDDEQGMDVDGEEPHPLTYNYQNLRWFDPLKADPLLELSLLRHPPKSRGCLYPGATFNGTQKSGRNSYDVTVRIVNVDLEASHLCGYLNIRGLTEDWPELTTYFDAEIIGDRYGFVTGKWGATEADDLKHWARFAPFRPLRSALSKPGLRFDHLNKGFVFMRWKEKFLVPDHRVRDINGASFAGFYYVCVELGESVRDGGGRGRSGSNVSMGSGSSVSPTLSNAAPTATQVSGQQWYAARTQRRREVSLSAPSPSLISYNNRNLNPASTTNNNIPYYHPIYHPHSPNPLPPSGPGFWPASPTSPHLPLPSASAGGEGDLFSHSWPELEDEEWDDMGAIGKMSGFYFHENSEPYQQLSLHHTPQASSSSFEMR</sequence>
<dbReference type="PANTHER" id="PTHR15898:SF18">
    <property type="entry name" value="GLUCOSE-INDUCED DEGRADATION PROTEIN 4 HOMOLOG"/>
    <property type="match status" value="1"/>
</dbReference>